<reference evidence="1" key="2">
    <citation type="journal article" date="2015" name="Fish Shellfish Immunol.">
        <title>Early steps in the European eel (Anguilla anguilla)-Vibrio vulnificus interaction in the gills: Role of the RtxA13 toxin.</title>
        <authorList>
            <person name="Callol A."/>
            <person name="Pajuelo D."/>
            <person name="Ebbesson L."/>
            <person name="Teles M."/>
            <person name="MacKenzie S."/>
            <person name="Amaro C."/>
        </authorList>
    </citation>
    <scope>NUCLEOTIDE SEQUENCE</scope>
</reference>
<evidence type="ECO:0000313" key="1">
    <source>
        <dbReference type="EMBL" id="JAH17551.1"/>
    </source>
</evidence>
<name>A0A0E9QKY3_ANGAN</name>
<proteinExistence type="predicted"/>
<organism evidence="1">
    <name type="scientific">Anguilla anguilla</name>
    <name type="common">European freshwater eel</name>
    <name type="synonym">Muraena anguilla</name>
    <dbReference type="NCBI Taxonomy" id="7936"/>
    <lineage>
        <taxon>Eukaryota</taxon>
        <taxon>Metazoa</taxon>
        <taxon>Chordata</taxon>
        <taxon>Craniata</taxon>
        <taxon>Vertebrata</taxon>
        <taxon>Euteleostomi</taxon>
        <taxon>Actinopterygii</taxon>
        <taxon>Neopterygii</taxon>
        <taxon>Teleostei</taxon>
        <taxon>Anguilliformes</taxon>
        <taxon>Anguillidae</taxon>
        <taxon>Anguilla</taxon>
    </lineage>
</organism>
<reference evidence="1" key="1">
    <citation type="submission" date="2014-11" db="EMBL/GenBank/DDBJ databases">
        <authorList>
            <person name="Amaro Gonzalez C."/>
        </authorList>
    </citation>
    <scope>NUCLEOTIDE SEQUENCE</scope>
</reference>
<accession>A0A0E9QKY3</accession>
<dbReference type="AlphaFoldDB" id="A0A0E9QKY3"/>
<dbReference type="EMBL" id="GBXM01091026">
    <property type="protein sequence ID" value="JAH17551.1"/>
    <property type="molecule type" value="Transcribed_RNA"/>
</dbReference>
<protein>
    <submittedName>
        <fullName evidence="1">Uncharacterized protein</fullName>
    </submittedName>
</protein>
<sequence length="43" mass="4961">MLQIVNQMTFKIEHLAWQINTVIQHKSTAKLPNKTLTNLNNNA</sequence>